<feature type="transmembrane region" description="Helical" evidence="2">
    <location>
        <begin position="79"/>
        <end position="98"/>
    </location>
</feature>
<dbReference type="Proteomes" id="UP000199077">
    <property type="component" value="Chromosome I"/>
</dbReference>
<dbReference type="Pfam" id="PF00174">
    <property type="entry name" value="Oxidored_molyb"/>
    <property type="match status" value="1"/>
</dbReference>
<dbReference type="Gene3D" id="2.60.40.650">
    <property type="match status" value="1"/>
</dbReference>
<dbReference type="GO" id="GO:0020037">
    <property type="term" value="F:heme binding"/>
    <property type="evidence" value="ECO:0007669"/>
    <property type="project" value="TreeGrafter"/>
</dbReference>
<keyword evidence="5" id="KW-1185">Reference proteome</keyword>
<organism evidence="4 5">
    <name type="scientific">Pedococcus dokdonensis</name>
    <dbReference type="NCBI Taxonomy" id="443156"/>
    <lineage>
        <taxon>Bacteria</taxon>
        <taxon>Bacillati</taxon>
        <taxon>Actinomycetota</taxon>
        <taxon>Actinomycetes</taxon>
        <taxon>Micrococcales</taxon>
        <taxon>Intrasporangiaceae</taxon>
        <taxon>Pedococcus</taxon>
    </lineage>
</organism>
<feature type="domain" description="Oxidoreductase molybdopterin-binding" evidence="3">
    <location>
        <begin position="275"/>
        <end position="426"/>
    </location>
</feature>
<protein>
    <submittedName>
        <fullName evidence="4">DMSO/TMAO reductase YedYZ, molybdopterin-dependent catalytic subunit</fullName>
    </submittedName>
</protein>
<dbReference type="InterPro" id="IPR000572">
    <property type="entry name" value="OxRdtase_Mopterin-bd_dom"/>
</dbReference>
<sequence length="548" mass="57934">MTDMERTAPTPGSKSQRVMYAVSGVLAAAAGMAVGHLVAAFVNPAASPVLAVGSTVIDATPTPVKEWAVQNFGTADKPILLSSVTLVVVLAAAAIGLVSRTRPSLANILLVGMATLAGLAAWFRPASAPFDVVPAFVTAIIGLVTIAGLRALIPNLPTPGAQTTQPAPTPDRGTTKPDAKPESPLDHTAYAKGTAGAPARRNFLLGAAGVTVGAAALGALGQKLAVPATLPSSVALPKPQNTLQALPTGIEGKVKGVSQFRTPVKEFYRVDTALVIPRIDVDNWKLEIDGKVDNKLTITFDELLTMPMIEKDITLNCVSNEVGGPYISSTRWLGVRVRDLLERAGVQDGVDQILSESTDGMTISTPIEALTDDRDALIAVAMDGEPLPARHGFPARLVTPGLYGFVGATKWLTKLTATTYAAEQAYWTKRDWLTDGTVKTQARIDTPAGLATYDAGKIAVGGVAWAQQRGIEEVEVRVDDGEWQKATLGPDGGTDYWRQWYWIWDAKPGRHDLTVRAKDGTGEFQTEKRADPFPGGASGWHSIVVIIS</sequence>
<dbReference type="STRING" id="443156.SAMN04489867_2600"/>
<dbReference type="SUPFAM" id="SSF81296">
    <property type="entry name" value="E set domains"/>
    <property type="match status" value="1"/>
</dbReference>
<feature type="region of interest" description="Disordered" evidence="1">
    <location>
        <begin position="157"/>
        <end position="190"/>
    </location>
</feature>
<name>A0A1H0T1T0_9MICO</name>
<dbReference type="SUPFAM" id="SSF56524">
    <property type="entry name" value="Oxidoreductase molybdopterin-binding domain"/>
    <property type="match status" value="1"/>
</dbReference>
<gene>
    <name evidence="4" type="ORF">SAMN04489867_2600</name>
</gene>
<feature type="compositionally biased region" description="Basic and acidic residues" evidence="1">
    <location>
        <begin position="173"/>
        <end position="185"/>
    </location>
</feature>
<feature type="transmembrane region" description="Helical" evidence="2">
    <location>
        <begin position="202"/>
        <end position="221"/>
    </location>
</feature>
<dbReference type="Gene3D" id="3.90.420.10">
    <property type="entry name" value="Oxidoreductase, molybdopterin-binding domain"/>
    <property type="match status" value="1"/>
</dbReference>
<feature type="transmembrane region" description="Helical" evidence="2">
    <location>
        <begin position="20"/>
        <end position="42"/>
    </location>
</feature>
<dbReference type="EMBL" id="LT629711">
    <property type="protein sequence ID" value="SDP47894.1"/>
    <property type="molecule type" value="Genomic_DNA"/>
</dbReference>
<dbReference type="PANTHER" id="PTHR19372">
    <property type="entry name" value="SULFITE REDUCTASE"/>
    <property type="match status" value="1"/>
</dbReference>
<evidence type="ECO:0000259" key="3">
    <source>
        <dbReference type="Pfam" id="PF00174"/>
    </source>
</evidence>
<accession>A0A1H0T1T0</accession>
<feature type="transmembrane region" description="Helical" evidence="2">
    <location>
        <begin position="105"/>
        <end position="123"/>
    </location>
</feature>
<evidence type="ECO:0000313" key="5">
    <source>
        <dbReference type="Proteomes" id="UP000199077"/>
    </source>
</evidence>
<evidence type="ECO:0000256" key="1">
    <source>
        <dbReference type="SAM" id="MobiDB-lite"/>
    </source>
</evidence>
<evidence type="ECO:0000313" key="4">
    <source>
        <dbReference type="EMBL" id="SDP47894.1"/>
    </source>
</evidence>
<reference evidence="5" key="1">
    <citation type="submission" date="2016-10" db="EMBL/GenBank/DDBJ databases">
        <authorList>
            <person name="Varghese N."/>
            <person name="Submissions S."/>
        </authorList>
    </citation>
    <scope>NUCLEOTIDE SEQUENCE [LARGE SCALE GENOMIC DNA]</scope>
    <source>
        <strain evidence="5">DSM 22329</strain>
    </source>
</reference>
<feature type="transmembrane region" description="Helical" evidence="2">
    <location>
        <begin position="135"/>
        <end position="153"/>
    </location>
</feature>
<dbReference type="InterPro" id="IPR036374">
    <property type="entry name" value="OxRdtase_Mopterin-bd_sf"/>
</dbReference>
<evidence type="ECO:0000256" key="2">
    <source>
        <dbReference type="SAM" id="Phobius"/>
    </source>
</evidence>
<dbReference type="GO" id="GO:0008482">
    <property type="term" value="F:sulfite oxidase activity"/>
    <property type="evidence" value="ECO:0007669"/>
    <property type="project" value="TreeGrafter"/>
</dbReference>
<dbReference type="AlphaFoldDB" id="A0A1H0T1T0"/>
<dbReference type="InterPro" id="IPR014756">
    <property type="entry name" value="Ig_E-set"/>
</dbReference>
<keyword evidence="2" id="KW-1133">Transmembrane helix</keyword>
<dbReference type="GO" id="GO:0006790">
    <property type="term" value="P:sulfur compound metabolic process"/>
    <property type="evidence" value="ECO:0007669"/>
    <property type="project" value="TreeGrafter"/>
</dbReference>
<keyword evidence="2" id="KW-0472">Membrane</keyword>
<proteinExistence type="predicted"/>
<keyword evidence="2" id="KW-0812">Transmembrane</keyword>
<dbReference type="GO" id="GO:0043546">
    <property type="term" value="F:molybdopterin cofactor binding"/>
    <property type="evidence" value="ECO:0007669"/>
    <property type="project" value="TreeGrafter"/>
</dbReference>
<dbReference type="PANTHER" id="PTHR19372:SF7">
    <property type="entry name" value="SULFITE OXIDASE, MITOCHONDRIAL"/>
    <property type="match status" value="1"/>
</dbReference>